<dbReference type="InterPro" id="IPR003593">
    <property type="entry name" value="AAA+_ATPase"/>
</dbReference>
<proteinExistence type="predicted"/>
<dbReference type="SUPFAM" id="SSF52540">
    <property type="entry name" value="P-loop containing nucleoside triphosphate hydrolases"/>
    <property type="match status" value="1"/>
</dbReference>
<dbReference type="SUPFAM" id="SSF90123">
    <property type="entry name" value="ABC transporter transmembrane region"/>
    <property type="match status" value="1"/>
</dbReference>
<dbReference type="PANTHER" id="PTHR43394:SF1">
    <property type="entry name" value="ATP-BINDING CASSETTE SUB-FAMILY B MEMBER 10, MITOCHONDRIAL"/>
    <property type="match status" value="1"/>
</dbReference>
<dbReference type="PANTHER" id="PTHR43394">
    <property type="entry name" value="ATP-DEPENDENT PERMEASE MDL1, MITOCHONDRIAL"/>
    <property type="match status" value="1"/>
</dbReference>
<dbReference type="Gene3D" id="1.20.1560.10">
    <property type="entry name" value="ABC transporter type 1, transmembrane domain"/>
    <property type="match status" value="1"/>
</dbReference>
<dbReference type="PROSITE" id="PS50929">
    <property type="entry name" value="ABC_TM1F"/>
    <property type="match status" value="1"/>
</dbReference>
<dbReference type="SMART" id="SM00382">
    <property type="entry name" value="AAA"/>
    <property type="match status" value="1"/>
</dbReference>
<dbReference type="InterPro" id="IPR036640">
    <property type="entry name" value="ABC1_TM_sf"/>
</dbReference>
<dbReference type="GO" id="GO:0005524">
    <property type="term" value="F:ATP binding"/>
    <property type="evidence" value="ECO:0007669"/>
    <property type="project" value="UniProtKB-KW"/>
</dbReference>
<accession>A0A956NJT3</accession>
<dbReference type="GO" id="GO:0005886">
    <property type="term" value="C:plasma membrane"/>
    <property type="evidence" value="ECO:0007669"/>
    <property type="project" value="UniProtKB-SubCell"/>
</dbReference>
<evidence type="ECO:0000256" key="10">
    <source>
        <dbReference type="SAM" id="Phobius"/>
    </source>
</evidence>
<evidence type="ECO:0000259" key="11">
    <source>
        <dbReference type="PROSITE" id="PS50893"/>
    </source>
</evidence>
<feature type="domain" description="ABC transmembrane type-1" evidence="12">
    <location>
        <begin position="32"/>
        <end position="329"/>
    </location>
</feature>
<dbReference type="Pfam" id="PF00664">
    <property type="entry name" value="ABC_membrane"/>
    <property type="match status" value="1"/>
</dbReference>
<evidence type="ECO:0000256" key="3">
    <source>
        <dbReference type="ARBA" id="ARBA00022475"/>
    </source>
</evidence>
<name>A0A956NJT3_UNCEI</name>
<dbReference type="InterPro" id="IPR003439">
    <property type="entry name" value="ABC_transporter-like_ATP-bd"/>
</dbReference>
<dbReference type="Pfam" id="PF00005">
    <property type="entry name" value="ABC_tran"/>
    <property type="match status" value="1"/>
</dbReference>
<keyword evidence="5" id="KW-0547">Nucleotide-binding</keyword>
<dbReference type="PROSITE" id="PS00211">
    <property type="entry name" value="ABC_TRANSPORTER_1"/>
    <property type="match status" value="1"/>
</dbReference>
<sequence>MTEPTSRAWNPTLRDRLLWIWSFWRPHWPFVFLLLFLTLVSSAVAIAYPLVFRHVLDRIAQGVGADSLDSIVKGTVPPEELRRIIGILLLIALGRFVAKLYPASRAWVNLKLDMGIREKVFGSVLGKDHRFFSNFRTGDLVTRLMDDITEYPKLAWFCCSGIFRALESGSKLVFCIAAMVVLDPKLAVLAALPLPLMLALIYRIRMRLREAILAQQQSISRTNDMLESTFSGIRIVKAFAAEAGPSRHLDEILTDRVEVQYRVRRLFAMVDVLDTVASRVGQLVVLAVGGTMVVQGQLSLGTLYAFYIYLDMLVEPMVDLPNLLVTSRQAFVCMDREEELLRFPVTVKHFATTDAATNVMSAMTSTGPTSPTHGSPEHSTPPPTDADQVREPITQVTLENVTFSYGNGRRQLDGVDLTLGSGETVAIVGEVGSGKSTLLSLLAGFLEPDHGTLRINGRSFAPAEFGQYRSQLGYVPQQPLLFSETIAENVAMGRPSPNDTESEKHWTDELLRMVRMEDELARMPEGSATMLGQKGTRISGGQRQRLSIARALYSRPRLLLLDDCTASLDAENEDRLWSGLRELVPGAIVVLVSHRLATVRRADRIVVMEEGRVVDEGRHEDLARSSAIYQRFLQRETEREQVAGASRG</sequence>
<feature type="transmembrane region" description="Helical" evidence="10">
    <location>
        <begin position="28"/>
        <end position="51"/>
    </location>
</feature>
<dbReference type="Gene3D" id="3.40.50.300">
    <property type="entry name" value="P-loop containing nucleotide triphosphate hydrolases"/>
    <property type="match status" value="1"/>
</dbReference>
<gene>
    <name evidence="13" type="ORF">KDA27_21870</name>
</gene>
<evidence type="ECO:0000313" key="13">
    <source>
        <dbReference type="EMBL" id="MCA9758460.1"/>
    </source>
</evidence>
<keyword evidence="6 13" id="KW-0067">ATP-binding</keyword>
<protein>
    <submittedName>
        <fullName evidence="13">ABC transporter ATP-binding protein</fullName>
    </submittedName>
</protein>
<evidence type="ECO:0000256" key="2">
    <source>
        <dbReference type="ARBA" id="ARBA00022448"/>
    </source>
</evidence>
<dbReference type="Proteomes" id="UP000739538">
    <property type="component" value="Unassembled WGS sequence"/>
</dbReference>
<dbReference type="FunFam" id="3.40.50.300:FF:000299">
    <property type="entry name" value="ABC transporter ATP-binding protein/permease"/>
    <property type="match status" value="1"/>
</dbReference>
<dbReference type="InterPro" id="IPR027417">
    <property type="entry name" value="P-loop_NTPase"/>
</dbReference>
<dbReference type="AlphaFoldDB" id="A0A956NJT3"/>
<evidence type="ECO:0000256" key="4">
    <source>
        <dbReference type="ARBA" id="ARBA00022692"/>
    </source>
</evidence>
<feature type="domain" description="ABC transporter" evidence="11">
    <location>
        <begin position="396"/>
        <end position="635"/>
    </location>
</feature>
<reference evidence="13" key="2">
    <citation type="journal article" date="2021" name="Microbiome">
        <title>Successional dynamics and alternative stable states in a saline activated sludge microbial community over 9 years.</title>
        <authorList>
            <person name="Wang Y."/>
            <person name="Ye J."/>
            <person name="Ju F."/>
            <person name="Liu L."/>
            <person name="Boyd J.A."/>
            <person name="Deng Y."/>
            <person name="Parks D.H."/>
            <person name="Jiang X."/>
            <person name="Yin X."/>
            <person name="Woodcroft B.J."/>
            <person name="Tyson G.W."/>
            <person name="Hugenholtz P."/>
            <person name="Polz M.F."/>
            <person name="Zhang T."/>
        </authorList>
    </citation>
    <scope>NUCLEOTIDE SEQUENCE</scope>
    <source>
        <strain evidence="13">HKST-UBA02</strain>
    </source>
</reference>
<evidence type="ECO:0000256" key="8">
    <source>
        <dbReference type="ARBA" id="ARBA00023136"/>
    </source>
</evidence>
<evidence type="ECO:0000256" key="9">
    <source>
        <dbReference type="SAM" id="MobiDB-lite"/>
    </source>
</evidence>
<dbReference type="CDD" id="cd07346">
    <property type="entry name" value="ABC_6TM_exporters"/>
    <property type="match status" value="1"/>
</dbReference>
<keyword evidence="8 10" id="KW-0472">Membrane</keyword>
<evidence type="ECO:0000313" key="14">
    <source>
        <dbReference type="Proteomes" id="UP000739538"/>
    </source>
</evidence>
<comment type="caution">
    <text evidence="13">The sequence shown here is derived from an EMBL/GenBank/DDBJ whole genome shotgun (WGS) entry which is preliminary data.</text>
</comment>
<keyword evidence="2" id="KW-0813">Transport</keyword>
<feature type="region of interest" description="Disordered" evidence="9">
    <location>
        <begin position="363"/>
        <end position="388"/>
    </location>
</feature>
<dbReference type="PROSITE" id="PS50893">
    <property type="entry name" value="ABC_TRANSPORTER_2"/>
    <property type="match status" value="1"/>
</dbReference>
<evidence type="ECO:0000256" key="1">
    <source>
        <dbReference type="ARBA" id="ARBA00004651"/>
    </source>
</evidence>
<organism evidence="13 14">
    <name type="scientific">Eiseniibacteriota bacterium</name>
    <dbReference type="NCBI Taxonomy" id="2212470"/>
    <lineage>
        <taxon>Bacteria</taxon>
        <taxon>Candidatus Eiseniibacteriota</taxon>
    </lineage>
</organism>
<dbReference type="InterPro" id="IPR017871">
    <property type="entry name" value="ABC_transporter-like_CS"/>
</dbReference>
<feature type="compositionally biased region" description="Low complexity" evidence="9">
    <location>
        <begin position="364"/>
        <end position="374"/>
    </location>
</feature>
<dbReference type="EMBL" id="JAGQHS010000176">
    <property type="protein sequence ID" value="MCA9758460.1"/>
    <property type="molecule type" value="Genomic_DNA"/>
</dbReference>
<dbReference type="InterPro" id="IPR011527">
    <property type="entry name" value="ABC1_TM_dom"/>
</dbReference>
<dbReference type="GO" id="GO:0015421">
    <property type="term" value="F:ABC-type oligopeptide transporter activity"/>
    <property type="evidence" value="ECO:0007669"/>
    <property type="project" value="TreeGrafter"/>
</dbReference>
<evidence type="ECO:0000256" key="5">
    <source>
        <dbReference type="ARBA" id="ARBA00022741"/>
    </source>
</evidence>
<comment type="subcellular location">
    <subcellularLocation>
        <location evidence="1">Cell membrane</location>
        <topology evidence="1">Multi-pass membrane protein</topology>
    </subcellularLocation>
</comment>
<keyword evidence="3" id="KW-1003">Cell membrane</keyword>
<dbReference type="GO" id="GO:0016887">
    <property type="term" value="F:ATP hydrolysis activity"/>
    <property type="evidence" value="ECO:0007669"/>
    <property type="project" value="InterPro"/>
</dbReference>
<keyword evidence="7 10" id="KW-1133">Transmembrane helix</keyword>
<dbReference type="InterPro" id="IPR039421">
    <property type="entry name" value="Type_1_exporter"/>
</dbReference>
<evidence type="ECO:0000256" key="7">
    <source>
        <dbReference type="ARBA" id="ARBA00022989"/>
    </source>
</evidence>
<evidence type="ECO:0000259" key="12">
    <source>
        <dbReference type="PROSITE" id="PS50929"/>
    </source>
</evidence>
<evidence type="ECO:0000256" key="6">
    <source>
        <dbReference type="ARBA" id="ARBA00022840"/>
    </source>
</evidence>
<reference evidence="13" key="1">
    <citation type="submission" date="2020-04" db="EMBL/GenBank/DDBJ databases">
        <authorList>
            <person name="Zhang T."/>
        </authorList>
    </citation>
    <scope>NUCLEOTIDE SEQUENCE</scope>
    <source>
        <strain evidence="13">HKST-UBA02</strain>
    </source>
</reference>
<keyword evidence="4 10" id="KW-0812">Transmembrane</keyword>